<dbReference type="Proteomes" id="UP001413721">
    <property type="component" value="Unassembled WGS sequence"/>
</dbReference>
<proteinExistence type="predicted"/>
<dbReference type="PROSITE" id="PS51186">
    <property type="entry name" value="GNAT"/>
    <property type="match status" value="1"/>
</dbReference>
<feature type="domain" description="N-acetyltransferase" evidence="3">
    <location>
        <begin position="6"/>
        <end position="153"/>
    </location>
</feature>
<organism evidence="4 5">
    <name type="scientific">Tistrella arctica</name>
    <dbReference type="NCBI Taxonomy" id="3133430"/>
    <lineage>
        <taxon>Bacteria</taxon>
        <taxon>Pseudomonadati</taxon>
        <taxon>Pseudomonadota</taxon>
        <taxon>Alphaproteobacteria</taxon>
        <taxon>Geminicoccales</taxon>
        <taxon>Geminicoccaceae</taxon>
        <taxon>Tistrella</taxon>
    </lineage>
</organism>
<dbReference type="InterPro" id="IPR050832">
    <property type="entry name" value="Bact_Acetyltransf"/>
</dbReference>
<dbReference type="Gene3D" id="3.40.630.30">
    <property type="match status" value="1"/>
</dbReference>
<sequence length="156" mass="16241">MTSDAITIRPAVTDDADAISRIILQALRQTNAADYTPEVIAAVAANFSPAAVAARMAGRRVLVAVAQTGAIGTASLDGATVRSVFVQPDGHGRGIGTALMAAVERLARADGLSRLVVPSSVTAEGFYARLGFVALRDEYHGAERTIVMEKRLPPPA</sequence>
<evidence type="ECO:0000259" key="3">
    <source>
        <dbReference type="PROSITE" id="PS51186"/>
    </source>
</evidence>
<dbReference type="PANTHER" id="PTHR43877:SF1">
    <property type="entry name" value="ACETYLTRANSFERASE"/>
    <property type="match status" value="1"/>
</dbReference>
<dbReference type="SUPFAM" id="SSF55729">
    <property type="entry name" value="Acyl-CoA N-acyltransferases (Nat)"/>
    <property type="match status" value="1"/>
</dbReference>
<dbReference type="PANTHER" id="PTHR43877">
    <property type="entry name" value="AMINOALKYLPHOSPHONATE N-ACETYLTRANSFERASE-RELATED-RELATED"/>
    <property type="match status" value="1"/>
</dbReference>
<comment type="caution">
    <text evidence="4">The sequence shown here is derived from an EMBL/GenBank/DDBJ whole genome shotgun (WGS) entry which is preliminary data.</text>
</comment>
<protein>
    <submittedName>
        <fullName evidence="4">GNAT family N-acetyltransferase</fullName>
        <ecNumber evidence="4">2.3.1.-</ecNumber>
    </submittedName>
</protein>
<dbReference type="EMBL" id="JBBKTW010000012">
    <property type="protein sequence ID" value="MEN2991592.1"/>
    <property type="molecule type" value="Genomic_DNA"/>
</dbReference>
<name>A0ABU9YSF7_9PROT</name>
<dbReference type="CDD" id="cd04301">
    <property type="entry name" value="NAT_SF"/>
    <property type="match status" value="1"/>
</dbReference>
<accession>A0ABU9YSF7</accession>
<gene>
    <name evidence="4" type="ORF">WG926_24985</name>
</gene>
<evidence type="ECO:0000313" key="4">
    <source>
        <dbReference type="EMBL" id="MEN2991592.1"/>
    </source>
</evidence>
<dbReference type="InterPro" id="IPR016181">
    <property type="entry name" value="Acyl_CoA_acyltransferase"/>
</dbReference>
<evidence type="ECO:0000313" key="5">
    <source>
        <dbReference type="Proteomes" id="UP001413721"/>
    </source>
</evidence>
<reference evidence="4 5" key="1">
    <citation type="submission" date="2024-03" db="EMBL/GenBank/DDBJ databases">
        <title>High-quality draft genome sequencing of Tistrella sp. BH-R2-4.</title>
        <authorList>
            <person name="Dong C."/>
        </authorList>
    </citation>
    <scope>NUCLEOTIDE SEQUENCE [LARGE SCALE GENOMIC DNA]</scope>
    <source>
        <strain evidence="4 5">BH-R2-4</strain>
    </source>
</reference>
<keyword evidence="2 4" id="KW-0012">Acyltransferase</keyword>
<keyword evidence="5" id="KW-1185">Reference proteome</keyword>
<dbReference type="Pfam" id="PF13673">
    <property type="entry name" value="Acetyltransf_10"/>
    <property type="match status" value="1"/>
</dbReference>
<evidence type="ECO:0000256" key="1">
    <source>
        <dbReference type="ARBA" id="ARBA00022679"/>
    </source>
</evidence>
<dbReference type="RefSeq" id="WP_345935690.1">
    <property type="nucleotide sequence ID" value="NZ_JBBKTV010000014.1"/>
</dbReference>
<dbReference type="EC" id="2.3.1.-" evidence="4"/>
<evidence type="ECO:0000256" key="2">
    <source>
        <dbReference type="ARBA" id="ARBA00023315"/>
    </source>
</evidence>
<dbReference type="InterPro" id="IPR000182">
    <property type="entry name" value="GNAT_dom"/>
</dbReference>
<dbReference type="GO" id="GO:0016746">
    <property type="term" value="F:acyltransferase activity"/>
    <property type="evidence" value="ECO:0007669"/>
    <property type="project" value="UniProtKB-KW"/>
</dbReference>
<keyword evidence="1 4" id="KW-0808">Transferase</keyword>